<dbReference type="EMBL" id="MNCJ02000325">
    <property type="protein sequence ID" value="KAF5788041.1"/>
    <property type="molecule type" value="Genomic_DNA"/>
</dbReference>
<reference evidence="1" key="2">
    <citation type="submission" date="2020-06" db="EMBL/GenBank/DDBJ databases">
        <title>Helianthus annuus Genome sequencing and assembly Release 2.</title>
        <authorList>
            <person name="Gouzy J."/>
            <person name="Langlade N."/>
            <person name="Munos S."/>
        </authorList>
    </citation>
    <scope>NUCLEOTIDE SEQUENCE</scope>
    <source>
        <tissue evidence="1">Leaves</tissue>
    </source>
</reference>
<keyword evidence="1" id="KW-0548">Nucleotidyltransferase</keyword>
<sequence length="51" mass="5462">MSVPIVLDIDDAKKERIYGLGSTSVVPIDGLDNPVAILINLSALLIKNNEN</sequence>
<gene>
    <name evidence="1" type="ORF">HanXRQr2_Chr10g0459621</name>
</gene>
<dbReference type="AlphaFoldDB" id="A0A9K3I1H4"/>
<name>A0A9K3I1H4_HELAN</name>
<dbReference type="EC" id="2.7.7.4" evidence="1"/>
<keyword evidence="1" id="KW-0808">Transferase</keyword>
<reference evidence="1" key="1">
    <citation type="journal article" date="2017" name="Nature">
        <title>The sunflower genome provides insights into oil metabolism, flowering and Asterid evolution.</title>
        <authorList>
            <person name="Badouin H."/>
            <person name="Gouzy J."/>
            <person name="Grassa C.J."/>
            <person name="Murat F."/>
            <person name="Staton S.E."/>
            <person name="Cottret L."/>
            <person name="Lelandais-Briere C."/>
            <person name="Owens G.L."/>
            <person name="Carrere S."/>
            <person name="Mayjonade B."/>
            <person name="Legrand L."/>
            <person name="Gill N."/>
            <person name="Kane N.C."/>
            <person name="Bowers J.E."/>
            <person name="Hubner S."/>
            <person name="Bellec A."/>
            <person name="Berard A."/>
            <person name="Berges H."/>
            <person name="Blanchet N."/>
            <person name="Boniface M.C."/>
            <person name="Brunel D."/>
            <person name="Catrice O."/>
            <person name="Chaidir N."/>
            <person name="Claudel C."/>
            <person name="Donnadieu C."/>
            <person name="Faraut T."/>
            <person name="Fievet G."/>
            <person name="Helmstetter N."/>
            <person name="King M."/>
            <person name="Knapp S.J."/>
            <person name="Lai Z."/>
            <person name="Le Paslier M.C."/>
            <person name="Lippi Y."/>
            <person name="Lorenzon L."/>
            <person name="Mandel J.R."/>
            <person name="Marage G."/>
            <person name="Marchand G."/>
            <person name="Marquand E."/>
            <person name="Bret-Mestries E."/>
            <person name="Morien E."/>
            <person name="Nambeesan S."/>
            <person name="Nguyen T."/>
            <person name="Pegot-Espagnet P."/>
            <person name="Pouilly N."/>
            <person name="Raftis F."/>
            <person name="Sallet E."/>
            <person name="Schiex T."/>
            <person name="Thomas J."/>
            <person name="Vandecasteele C."/>
            <person name="Vares D."/>
            <person name="Vear F."/>
            <person name="Vautrin S."/>
            <person name="Crespi M."/>
            <person name="Mangin B."/>
            <person name="Burke J.M."/>
            <person name="Salse J."/>
            <person name="Munos S."/>
            <person name="Vincourt P."/>
            <person name="Rieseberg L.H."/>
            <person name="Langlade N.B."/>
        </authorList>
    </citation>
    <scope>NUCLEOTIDE SEQUENCE</scope>
    <source>
        <tissue evidence="1">Leaves</tissue>
    </source>
</reference>
<organism evidence="1 2">
    <name type="scientific">Helianthus annuus</name>
    <name type="common">Common sunflower</name>
    <dbReference type="NCBI Taxonomy" id="4232"/>
    <lineage>
        <taxon>Eukaryota</taxon>
        <taxon>Viridiplantae</taxon>
        <taxon>Streptophyta</taxon>
        <taxon>Embryophyta</taxon>
        <taxon>Tracheophyta</taxon>
        <taxon>Spermatophyta</taxon>
        <taxon>Magnoliopsida</taxon>
        <taxon>eudicotyledons</taxon>
        <taxon>Gunneridae</taxon>
        <taxon>Pentapetalae</taxon>
        <taxon>asterids</taxon>
        <taxon>campanulids</taxon>
        <taxon>Asterales</taxon>
        <taxon>Asteraceae</taxon>
        <taxon>Asteroideae</taxon>
        <taxon>Heliantheae alliance</taxon>
        <taxon>Heliantheae</taxon>
        <taxon>Helianthus</taxon>
    </lineage>
</organism>
<comment type="caution">
    <text evidence="1">The sequence shown here is derived from an EMBL/GenBank/DDBJ whole genome shotgun (WGS) entry which is preliminary data.</text>
</comment>
<dbReference type="GO" id="GO:0004781">
    <property type="term" value="F:sulfate adenylyltransferase (ATP) activity"/>
    <property type="evidence" value="ECO:0007669"/>
    <property type="project" value="UniProtKB-EC"/>
</dbReference>
<dbReference type="Gramene" id="mRNA:HanXRQr2_Chr10g0459621">
    <property type="protein sequence ID" value="mRNA:HanXRQr2_Chr10g0459621"/>
    <property type="gene ID" value="HanXRQr2_Chr10g0459621"/>
</dbReference>
<protein>
    <submittedName>
        <fullName evidence="1">Sulfate adenylyltransferase</fullName>
        <ecNumber evidence="1">2.7.7.4</ecNumber>
    </submittedName>
</protein>
<accession>A0A9K3I1H4</accession>
<evidence type="ECO:0000313" key="1">
    <source>
        <dbReference type="EMBL" id="KAF5788041.1"/>
    </source>
</evidence>
<proteinExistence type="predicted"/>
<keyword evidence="2" id="KW-1185">Reference proteome</keyword>
<evidence type="ECO:0000313" key="2">
    <source>
        <dbReference type="Proteomes" id="UP000215914"/>
    </source>
</evidence>
<dbReference type="Proteomes" id="UP000215914">
    <property type="component" value="Unassembled WGS sequence"/>
</dbReference>